<feature type="chain" id="PRO_5020978032" evidence="7">
    <location>
        <begin position="25"/>
        <end position="153"/>
    </location>
</feature>
<feature type="signal peptide" evidence="7">
    <location>
        <begin position="1"/>
        <end position="24"/>
    </location>
</feature>
<dbReference type="PIRSF" id="PIRSF009103">
    <property type="entry name" value="Ivy"/>
    <property type="match status" value="1"/>
</dbReference>
<keyword evidence="6" id="KW-1015">Disulfide bond</keyword>
<dbReference type="Pfam" id="PF08816">
    <property type="entry name" value="Ivy"/>
    <property type="match status" value="1"/>
</dbReference>
<dbReference type="EMBL" id="CABEEZ010000017">
    <property type="protein sequence ID" value="VTR18366.1"/>
    <property type="molecule type" value="Genomic_DNA"/>
</dbReference>
<keyword evidence="4" id="KW-0574">Periplasm</keyword>
<evidence type="ECO:0000256" key="7">
    <source>
        <dbReference type="SAM" id="SignalP"/>
    </source>
</evidence>
<evidence type="ECO:0000256" key="6">
    <source>
        <dbReference type="PIRSR" id="PIRSR009103-2"/>
    </source>
</evidence>
<name>A0A4U9TEN6_SERFO</name>
<dbReference type="InterPro" id="IPR036501">
    <property type="entry name" value="Inhibitor_vert_lysozyme_sf"/>
</dbReference>
<dbReference type="GO" id="GO:0042597">
    <property type="term" value="C:periplasmic space"/>
    <property type="evidence" value="ECO:0007669"/>
    <property type="project" value="UniProtKB-SubCell"/>
</dbReference>
<protein>
    <submittedName>
        <fullName evidence="8">Inhibitor of vertebrate lysozyme</fullName>
    </submittedName>
</protein>
<comment type="subcellular location">
    <subcellularLocation>
        <location evidence="1">Periplasm</location>
    </subcellularLocation>
</comment>
<dbReference type="Gene3D" id="3.40.1420.10">
    <property type="entry name" value="Inhibitor of vertebrate lysozyme"/>
    <property type="match status" value="1"/>
</dbReference>
<gene>
    <name evidence="8" type="primary">ivy</name>
    <name evidence="8" type="ORF">NCTC12965_00570</name>
</gene>
<dbReference type="AlphaFoldDB" id="A0A4U9TEN6"/>
<evidence type="ECO:0000256" key="5">
    <source>
        <dbReference type="PIRSR" id="PIRSR009103-1"/>
    </source>
</evidence>
<dbReference type="SUPFAM" id="SSF89872">
    <property type="entry name" value="Inhibitor of vertebrate lysozyme, Ivy"/>
    <property type="match status" value="1"/>
</dbReference>
<organism evidence="8">
    <name type="scientific">Serratia fonticola</name>
    <dbReference type="NCBI Taxonomy" id="47917"/>
    <lineage>
        <taxon>Bacteria</taxon>
        <taxon>Pseudomonadati</taxon>
        <taxon>Pseudomonadota</taxon>
        <taxon>Gammaproteobacteria</taxon>
        <taxon>Enterobacterales</taxon>
        <taxon>Yersiniaceae</taxon>
        <taxon>Serratia</taxon>
    </lineage>
</organism>
<evidence type="ECO:0000256" key="2">
    <source>
        <dbReference type="ARBA" id="ARBA00009724"/>
    </source>
</evidence>
<dbReference type="InterPro" id="IPR014453">
    <property type="entry name" value="Inhibitor_vertebrate_lysozyme"/>
</dbReference>
<evidence type="ECO:0000256" key="4">
    <source>
        <dbReference type="ARBA" id="ARBA00022764"/>
    </source>
</evidence>
<reference evidence="8" key="1">
    <citation type="submission" date="2019-05" db="EMBL/GenBank/DDBJ databases">
        <authorList>
            <consortium name="Pathogen Informatics"/>
        </authorList>
    </citation>
    <scope>NUCLEOTIDE SEQUENCE [LARGE SCALE GENOMIC DNA]</scope>
    <source>
        <strain evidence="8">NCTC12965</strain>
    </source>
</reference>
<evidence type="ECO:0000256" key="1">
    <source>
        <dbReference type="ARBA" id="ARBA00004418"/>
    </source>
</evidence>
<evidence type="ECO:0000256" key="3">
    <source>
        <dbReference type="ARBA" id="ARBA00022729"/>
    </source>
</evidence>
<feature type="disulfide bond" evidence="6">
    <location>
        <begin position="84"/>
        <end position="89"/>
    </location>
</feature>
<keyword evidence="3 7" id="KW-0732">Signal</keyword>
<feature type="site" description="Important for lysozyme inhibition" evidence="5">
    <location>
        <position position="87"/>
    </location>
</feature>
<accession>A0A4U9TEN6</accession>
<comment type="similarity">
    <text evidence="2">Belongs to the ivy family.</text>
</comment>
<evidence type="ECO:0000313" key="8">
    <source>
        <dbReference type="EMBL" id="VTR18366.1"/>
    </source>
</evidence>
<proteinExistence type="inferred from homology"/>
<sequence>MIGKKRLLGALVATLLGFSTGSFAEQIITASDLIQQPGYQTSWKNMVKGPSTVTGVGRAKGIGTSTPAETVTWQGQSYQIGNICKPHDCANNFMIVAFKADKSQAWGVRVEVHNKPQAIDHPKKYAKYQWLGKPDDQMKALLKKQFEGNPDWK</sequence>